<name>A0A2G2YXU5_CAPAN</name>
<evidence type="ECO:0000313" key="1">
    <source>
        <dbReference type="EMBL" id="PHT74577.1"/>
    </source>
</evidence>
<dbReference type="PANTHER" id="PTHR33223">
    <property type="entry name" value="CCHC-TYPE DOMAIN-CONTAINING PROTEIN"/>
    <property type="match status" value="1"/>
</dbReference>
<dbReference type="PANTHER" id="PTHR33223:SF8">
    <property type="entry name" value="OS04G0172440 PROTEIN"/>
    <property type="match status" value="1"/>
</dbReference>
<comment type="caution">
    <text evidence="1">The sequence shown here is derived from an EMBL/GenBank/DDBJ whole genome shotgun (WGS) entry which is preliminary data.</text>
</comment>
<sequence>MGVEEVKQSISRSKNSTQVISEVAAASACRHLILSLPKTQGLVGYKSVSYKDFCKFPGVNLPPGFKMLKFENYDGHGDPVAHMRSCCNQLRDAGGKEELLMAYFGESLSGLASEWFVDQDIDK</sequence>
<protein>
    <submittedName>
        <fullName evidence="1">Uncharacterized protein</fullName>
    </submittedName>
</protein>
<accession>A0A2G2YXU5</accession>
<dbReference type="AlphaFoldDB" id="A0A2G2YXU5"/>
<reference evidence="1 2" key="2">
    <citation type="journal article" date="2017" name="Genome Biol.">
        <title>New reference genome sequences of hot pepper reveal the massive evolution of plant disease-resistance genes by retroduplication.</title>
        <authorList>
            <person name="Kim S."/>
            <person name="Park J."/>
            <person name="Yeom S.I."/>
            <person name="Kim Y.M."/>
            <person name="Seo E."/>
            <person name="Kim K.T."/>
            <person name="Kim M.S."/>
            <person name="Lee J.M."/>
            <person name="Cheong K."/>
            <person name="Shin H.S."/>
            <person name="Kim S.B."/>
            <person name="Han K."/>
            <person name="Lee J."/>
            <person name="Park M."/>
            <person name="Lee H.A."/>
            <person name="Lee H.Y."/>
            <person name="Lee Y."/>
            <person name="Oh S."/>
            <person name="Lee J.H."/>
            <person name="Choi E."/>
            <person name="Choi E."/>
            <person name="Lee S.E."/>
            <person name="Jeon J."/>
            <person name="Kim H."/>
            <person name="Choi G."/>
            <person name="Song H."/>
            <person name="Lee J."/>
            <person name="Lee S.C."/>
            <person name="Kwon J.K."/>
            <person name="Lee H.Y."/>
            <person name="Koo N."/>
            <person name="Hong Y."/>
            <person name="Kim R.W."/>
            <person name="Kang W.H."/>
            <person name="Huh J.H."/>
            <person name="Kang B.C."/>
            <person name="Yang T.J."/>
            <person name="Lee Y.H."/>
            <person name="Bennetzen J.L."/>
            <person name="Choi D."/>
        </authorList>
    </citation>
    <scope>NUCLEOTIDE SEQUENCE [LARGE SCALE GENOMIC DNA]</scope>
    <source>
        <strain evidence="2">cv. CM334</strain>
    </source>
</reference>
<dbReference type="Gramene" id="PHT74577">
    <property type="protein sequence ID" value="PHT74577"/>
    <property type="gene ID" value="T459_21854"/>
</dbReference>
<organism evidence="1 2">
    <name type="scientific">Capsicum annuum</name>
    <name type="common">Capsicum pepper</name>
    <dbReference type="NCBI Taxonomy" id="4072"/>
    <lineage>
        <taxon>Eukaryota</taxon>
        <taxon>Viridiplantae</taxon>
        <taxon>Streptophyta</taxon>
        <taxon>Embryophyta</taxon>
        <taxon>Tracheophyta</taxon>
        <taxon>Spermatophyta</taxon>
        <taxon>Magnoliopsida</taxon>
        <taxon>eudicotyledons</taxon>
        <taxon>Gunneridae</taxon>
        <taxon>Pentapetalae</taxon>
        <taxon>asterids</taxon>
        <taxon>lamiids</taxon>
        <taxon>Solanales</taxon>
        <taxon>Solanaceae</taxon>
        <taxon>Solanoideae</taxon>
        <taxon>Capsiceae</taxon>
        <taxon>Capsicum</taxon>
    </lineage>
</organism>
<dbReference type="Proteomes" id="UP000222542">
    <property type="component" value="Unassembled WGS sequence"/>
</dbReference>
<evidence type="ECO:0000313" key="2">
    <source>
        <dbReference type="Proteomes" id="UP000222542"/>
    </source>
</evidence>
<proteinExistence type="predicted"/>
<dbReference type="EMBL" id="AYRZ02000008">
    <property type="protein sequence ID" value="PHT74577.1"/>
    <property type="molecule type" value="Genomic_DNA"/>
</dbReference>
<gene>
    <name evidence="1" type="ORF">T459_21854</name>
</gene>
<reference evidence="1 2" key="1">
    <citation type="journal article" date="2014" name="Nat. Genet.">
        <title>Genome sequence of the hot pepper provides insights into the evolution of pungency in Capsicum species.</title>
        <authorList>
            <person name="Kim S."/>
            <person name="Park M."/>
            <person name="Yeom S.I."/>
            <person name="Kim Y.M."/>
            <person name="Lee J.M."/>
            <person name="Lee H.A."/>
            <person name="Seo E."/>
            <person name="Choi J."/>
            <person name="Cheong K."/>
            <person name="Kim K.T."/>
            <person name="Jung K."/>
            <person name="Lee G.W."/>
            <person name="Oh S.K."/>
            <person name="Bae C."/>
            <person name="Kim S.B."/>
            <person name="Lee H.Y."/>
            <person name="Kim S.Y."/>
            <person name="Kim M.S."/>
            <person name="Kang B.C."/>
            <person name="Jo Y.D."/>
            <person name="Yang H.B."/>
            <person name="Jeong H.J."/>
            <person name="Kang W.H."/>
            <person name="Kwon J.K."/>
            <person name="Shin C."/>
            <person name="Lim J.Y."/>
            <person name="Park J.H."/>
            <person name="Huh J.H."/>
            <person name="Kim J.S."/>
            <person name="Kim B.D."/>
            <person name="Cohen O."/>
            <person name="Paran I."/>
            <person name="Suh M.C."/>
            <person name="Lee S.B."/>
            <person name="Kim Y.K."/>
            <person name="Shin Y."/>
            <person name="Noh S.J."/>
            <person name="Park J."/>
            <person name="Seo Y.S."/>
            <person name="Kwon S.Y."/>
            <person name="Kim H.A."/>
            <person name="Park J.M."/>
            <person name="Kim H.J."/>
            <person name="Choi S.B."/>
            <person name="Bosland P.W."/>
            <person name="Reeves G."/>
            <person name="Jo S.H."/>
            <person name="Lee B.W."/>
            <person name="Cho H.T."/>
            <person name="Choi H.S."/>
            <person name="Lee M.S."/>
            <person name="Yu Y."/>
            <person name="Do Choi Y."/>
            <person name="Park B.S."/>
            <person name="van Deynze A."/>
            <person name="Ashrafi H."/>
            <person name="Hill T."/>
            <person name="Kim W.T."/>
            <person name="Pai H.S."/>
            <person name="Ahn H.K."/>
            <person name="Yeam I."/>
            <person name="Giovannoni J.J."/>
            <person name="Rose J.K."/>
            <person name="Sorensen I."/>
            <person name="Lee S.J."/>
            <person name="Kim R.W."/>
            <person name="Choi I.Y."/>
            <person name="Choi B.S."/>
            <person name="Lim J.S."/>
            <person name="Lee Y.H."/>
            <person name="Choi D."/>
        </authorList>
    </citation>
    <scope>NUCLEOTIDE SEQUENCE [LARGE SCALE GENOMIC DNA]</scope>
    <source>
        <strain evidence="2">cv. CM334</strain>
    </source>
</reference>
<keyword evidence="2" id="KW-1185">Reference proteome</keyword>